<evidence type="ECO:0000256" key="2">
    <source>
        <dbReference type="ARBA" id="ARBA00022679"/>
    </source>
</evidence>
<keyword evidence="2" id="KW-0808">Transferase</keyword>
<name>A0A239HP76_9BACT</name>
<dbReference type="InterPro" id="IPR001264">
    <property type="entry name" value="Glyco_trans_51"/>
</dbReference>
<protein>
    <submittedName>
        <fullName evidence="4">Transglycosylase</fullName>
    </submittedName>
</protein>
<organism evidence="4 5">
    <name type="scientific">Granulicella rosea</name>
    <dbReference type="NCBI Taxonomy" id="474952"/>
    <lineage>
        <taxon>Bacteria</taxon>
        <taxon>Pseudomonadati</taxon>
        <taxon>Acidobacteriota</taxon>
        <taxon>Terriglobia</taxon>
        <taxon>Terriglobales</taxon>
        <taxon>Acidobacteriaceae</taxon>
        <taxon>Granulicella</taxon>
    </lineage>
</organism>
<evidence type="ECO:0000313" key="4">
    <source>
        <dbReference type="EMBL" id="SNS83136.1"/>
    </source>
</evidence>
<dbReference type="Gene3D" id="1.10.3810.10">
    <property type="entry name" value="Biosynthetic peptidoglycan transglycosylase-like"/>
    <property type="match status" value="1"/>
</dbReference>
<dbReference type="SUPFAM" id="SSF53955">
    <property type="entry name" value="Lysozyme-like"/>
    <property type="match status" value="1"/>
</dbReference>
<dbReference type="InterPro" id="IPR023346">
    <property type="entry name" value="Lysozyme-like_dom_sf"/>
</dbReference>
<comment type="pathway">
    <text evidence="1">Cell wall biogenesis; peptidoglycan biosynthesis.</text>
</comment>
<keyword evidence="5" id="KW-1185">Reference proteome</keyword>
<evidence type="ECO:0000313" key="5">
    <source>
        <dbReference type="Proteomes" id="UP000198356"/>
    </source>
</evidence>
<sequence>MTALAVTHPSGRRTRILLLFTGCLLTTPFLILAFAAAIEMHSLPSTGSLNVFLPDHATTVTATSSCTQDQFVVMPTAALTPFFPALTAAEGPAEDETSELLQVFSTSPRRSGHYASSIARGMLCSDHKNLRRNFDEMLLSFAIAASYSKQQRQAIYLNCAYFGDGQVGIAQASHFYFDEPPDELDLPARTLLVGLVQSPNRLSPFRHPDRALARRSVILEKMLAEHSITLEEATEAKAASLPAASQP</sequence>
<dbReference type="PANTHER" id="PTHR32282">
    <property type="entry name" value="BINDING PROTEIN TRANSPEPTIDASE, PUTATIVE-RELATED"/>
    <property type="match status" value="1"/>
</dbReference>
<accession>A0A239HP76</accession>
<feature type="domain" description="Glycosyl transferase family 51" evidence="3">
    <location>
        <begin position="119"/>
        <end position="222"/>
    </location>
</feature>
<dbReference type="Proteomes" id="UP000198356">
    <property type="component" value="Unassembled WGS sequence"/>
</dbReference>
<reference evidence="4 5" key="1">
    <citation type="submission" date="2017-06" db="EMBL/GenBank/DDBJ databases">
        <authorList>
            <person name="Kim H.J."/>
            <person name="Triplett B.A."/>
        </authorList>
    </citation>
    <scope>NUCLEOTIDE SEQUENCE [LARGE SCALE GENOMIC DNA]</scope>
    <source>
        <strain evidence="4 5">DSM 18704</strain>
    </source>
</reference>
<evidence type="ECO:0000259" key="3">
    <source>
        <dbReference type="Pfam" id="PF00912"/>
    </source>
</evidence>
<dbReference type="Pfam" id="PF00912">
    <property type="entry name" value="Transgly"/>
    <property type="match status" value="1"/>
</dbReference>
<dbReference type="AlphaFoldDB" id="A0A239HP76"/>
<gene>
    <name evidence="4" type="ORF">SAMN05421770_102492</name>
</gene>
<evidence type="ECO:0000256" key="1">
    <source>
        <dbReference type="ARBA" id="ARBA00004752"/>
    </source>
</evidence>
<dbReference type="InterPro" id="IPR036950">
    <property type="entry name" value="PBP_transglycosylase"/>
</dbReference>
<dbReference type="InterPro" id="IPR050396">
    <property type="entry name" value="Glycosyltr_51/Transpeptidase"/>
</dbReference>
<proteinExistence type="predicted"/>
<dbReference type="EMBL" id="FZOU01000002">
    <property type="protein sequence ID" value="SNS83136.1"/>
    <property type="molecule type" value="Genomic_DNA"/>
</dbReference>
<dbReference type="GO" id="GO:0008955">
    <property type="term" value="F:peptidoglycan glycosyltransferase activity"/>
    <property type="evidence" value="ECO:0007669"/>
    <property type="project" value="TreeGrafter"/>
</dbReference>
<dbReference type="PANTHER" id="PTHR32282:SF33">
    <property type="entry name" value="PEPTIDOGLYCAN GLYCOSYLTRANSFERASE"/>
    <property type="match status" value="1"/>
</dbReference>